<dbReference type="Pfam" id="PF09981">
    <property type="entry name" value="DUF2218"/>
    <property type="match status" value="1"/>
</dbReference>
<dbReference type="PIRSF" id="PIRSF028291">
    <property type="entry name" value="UCP028291"/>
    <property type="match status" value="1"/>
</dbReference>
<dbReference type="RefSeq" id="WP_084339388.1">
    <property type="nucleotide sequence ID" value="NZ_FNFD01000032.1"/>
</dbReference>
<reference evidence="1 2" key="1">
    <citation type="submission" date="2016-10" db="EMBL/GenBank/DDBJ databases">
        <authorList>
            <person name="de Groot N.N."/>
        </authorList>
    </citation>
    <scope>NUCLEOTIDE SEQUENCE [LARGE SCALE GENOMIC DNA]</scope>
    <source>
        <strain evidence="1 2">JCM 21544</strain>
    </source>
</reference>
<organism evidence="1 2">
    <name type="scientific">Pseudomonas indica</name>
    <dbReference type="NCBI Taxonomy" id="137658"/>
    <lineage>
        <taxon>Bacteria</taxon>
        <taxon>Pseudomonadati</taxon>
        <taxon>Pseudomonadota</taxon>
        <taxon>Gammaproteobacteria</taxon>
        <taxon>Pseudomonadales</taxon>
        <taxon>Pseudomonadaceae</taxon>
        <taxon>Pseudomonas</taxon>
    </lineage>
</organism>
<dbReference type="Proteomes" id="UP000198706">
    <property type="component" value="Unassembled WGS sequence"/>
</dbReference>
<dbReference type="AlphaFoldDB" id="A0A1G9NCH7"/>
<keyword evidence="2" id="KW-1185">Reference proteome</keyword>
<gene>
    <name evidence="1" type="ORF">SAMN05216186_13224</name>
</gene>
<proteinExistence type="predicted"/>
<accession>A0A1G9NCH7</accession>
<protein>
    <recommendedName>
        <fullName evidence="3">2,4-dihydroxyhept-2-ene-1,7-dioic acid aldolase</fullName>
    </recommendedName>
</protein>
<dbReference type="EMBL" id="FNFD01000032">
    <property type="protein sequence ID" value="SDL84021.1"/>
    <property type="molecule type" value="Genomic_DNA"/>
</dbReference>
<evidence type="ECO:0008006" key="3">
    <source>
        <dbReference type="Google" id="ProtNLM"/>
    </source>
</evidence>
<dbReference type="STRING" id="137658.SAMN05216186_13224"/>
<name>A0A1G9NCH7_9PSED</name>
<evidence type="ECO:0000313" key="1">
    <source>
        <dbReference type="EMBL" id="SDL84021.1"/>
    </source>
</evidence>
<sequence>MSLNATAHVPTDTPGRYIGRLCKHFAHKLPVSHDETSGRIEFDGGVCLLKAENQGLSLRVESAREETLERLKQVVASHFERFAWQEALQLDWQ</sequence>
<evidence type="ECO:0000313" key="2">
    <source>
        <dbReference type="Proteomes" id="UP000198706"/>
    </source>
</evidence>
<dbReference type="Gene3D" id="3.30.310.50">
    <property type="entry name" value="Alpha-D-phosphohexomutase, C-terminal domain"/>
    <property type="match status" value="1"/>
</dbReference>
<dbReference type="InterPro" id="IPR014543">
    <property type="entry name" value="UCP028291"/>
</dbReference>